<dbReference type="Proteomes" id="UP000325832">
    <property type="component" value="Genome"/>
</dbReference>
<accession>A0A5J6TCQ1</accession>
<protein>
    <submittedName>
        <fullName evidence="1">Uncharacterized protein</fullName>
    </submittedName>
</protein>
<sequence length="77" mass="8806">MINPLETEAEKDVYIAILERQLLGATVESLRLAALMEIKDADSSVHDDELLDWAKKRAEERLGGYRNDVKKMAQRSF</sequence>
<name>A0A5J6TCQ1_9CAUD</name>
<evidence type="ECO:0000313" key="1">
    <source>
        <dbReference type="EMBL" id="QFG08174.1"/>
    </source>
</evidence>
<gene>
    <name evidence="1" type="primary">35</name>
    <name evidence="1" type="ORF">PBI_GRETELLYN_35</name>
</gene>
<proteinExistence type="predicted"/>
<evidence type="ECO:0000313" key="2">
    <source>
        <dbReference type="Proteomes" id="UP000325832"/>
    </source>
</evidence>
<reference evidence="1 2" key="1">
    <citation type="submission" date="2019-07" db="EMBL/GenBank/DDBJ databases">
        <authorList>
            <person name="Lauer M.J."/>
            <person name="Stoner T.H."/>
            <person name="Garlena R.A."/>
            <person name="Russell D.A."/>
            <person name="Pope W.H."/>
            <person name="Jacobs-Sera D."/>
            <person name="Hatfull G.F."/>
        </authorList>
    </citation>
    <scope>NUCLEOTIDE SEQUENCE [LARGE SCALE GENOMIC DNA]</scope>
</reference>
<dbReference type="EMBL" id="MN234162">
    <property type="protein sequence ID" value="QFG08174.1"/>
    <property type="molecule type" value="Genomic_DNA"/>
</dbReference>
<organism evidence="1 2">
    <name type="scientific">Gordonia phage GretelLyn</name>
    <dbReference type="NCBI Taxonomy" id="2599844"/>
    <lineage>
        <taxon>Viruses</taxon>
        <taxon>Duplodnaviria</taxon>
        <taxon>Heunggongvirae</taxon>
        <taxon>Uroviricota</taxon>
        <taxon>Caudoviricetes</taxon>
        <taxon>Dovevirinae</taxon>
        <taxon>Lambovirus</taxon>
        <taxon>Lambovirus sadboi</taxon>
    </lineage>
</organism>